<reference evidence="2 3" key="1">
    <citation type="submission" date="2024-07" db="EMBL/GenBank/DDBJ databases">
        <authorList>
            <person name="Ren Q."/>
        </authorList>
    </citation>
    <scope>NUCLEOTIDE SEQUENCE [LARGE SCALE GENOMIC DNA]</scope>
    <source>
        <strain evidence="2 3">REN37</strain>
    </source>
</reference>
<name>A0ABV4AJJ0_9GAMM</name>
<accession>A0ABV4AJJ0</accession>
<dbReference type="Proteomes" id="UP001562065">
    <property type="component" value="Unassembled WGS sequence"/>
</dbReference>
<sequence>MYRFPLDRLLQRYKQHQQLSAEPALEQAWREALRRWPVPCGAQLVPMPQHWRRSVRRGFHPAARLAAWAAAEHDLPVCAALLLRRPLAIQHRLNRARRQQNLAGALALRRSLSGPVILVDDVVTTGASARAGAEVLRRGGATSVTIWCLARTL</sequence>
<organism evidence="2 3">
    <name type="scientific">Isoalcanivorax beigongshangi</name>
    <dbReference type="NCBI Taxonomy" id="3238810"/>
    <lineage>
        <taxon>Bacteria</taxon>
        <taxon>Pseudomonadati</taxon>
        <taxon>Pseudomonadota</taxon>
        <taxon>Gammaproteobacteria</taxon>
        <taxon>Oceanospirillales</taxon>
        <taxon>Alcanivoracaceae</taxon>
        <taxon>Isoalcanivorax</taxon>
    </lineage>
</organism>
<dbReference type="RefSeq" id="WP_369456254.1">
    <property type="nucleotide sequence ID" value="NZ_JBGCUO010000002.1"/>
</dbReference>
<dbReference type="InterPro" id="IPR000836">
    <property type="entry name" value="PRTase_dom"/>
</dbReference>
<dbReference type="CDD" id="cd06223">
    <property type="entry name" value="PRTases_typeI"/>
    <property type="match status" value="1"/>
</dbReference>
<evidence type="ECO:0000256" key="1">
    <source>
        <dbReference type="ARBA" id="ARBA00008007"/>
    </source>
</evidence>
<protein>
    <submittedName>
        <fullName evidence="2">ComF family protein</fullName>
    </submittedName>
</protein>
<dbReference type="EMBL" id="JBGCUO010000002">
    <property type="protein sequence ID" value="MEY1662984.1"/>
    <property type="molecule type" value="Genomic_DNA"/>
</dbReference>
<comment type="similarity">
    <text evidence="1">Belongs to the ComF/GntX family.</text>
</comment>
<proteinExistence type="inferred from homology"/>
<dbReference type="InterPro" id="IPR029057">
    <property type="entry name" value="PRTase-like"/>
</dbReference>
<comment type="caution">
    <text evidence="2">The sequence shown here is derived from an EMBL/GenBank/DDBJ whole genome shotgun (WGS) entry which is preliminary data.</text>
</comment>
<dbReference type="InterPro" id="IPR051910">
    <property type="entry name" value="ComF/GntX_DNA_util-trans"/>
</dbReference>
<evidence type="ECO:0000313" key="3">
    <source>
        <dbReference type="Proteomes" id="UP001562065"/>
    </source>
</evidence>
<dbReference type="PANTHER" id="PTHR47505:SF1">
    <property type="entry name" value="DNA UTILIZATION PROTEIN YHGH"/>
    <property type="match status" value="1"/>
</dbReference>
<evidence type="ECO:0000313" key="2">
    <source>
        <dbReference type="EMBL" id="MEY1662984.1"/>
    </source>
</evidence>
<dbReference type="SUPFAM" id="SSF53271">
    <property type="entry name" value="PRTase-like"/>
    <property type="match status" value="1"/>
</dbReference>
<dbReference type="PANTHER" id="PTHR47505">
    <property type="entry name" value="DNA UTILIZATION PROTEIN YHGH"/>
    <property type="match status" value="1"/>
</dbReference>
<dbReference type="Gene3D" id="3.40.50.2020">
    <property type="match status" value="1"/>
</dbReference>
<gene>
    <name evidence="2" type="ORF">AB5I84_12555</name>
</gene>
<keyword evidence="3" id="KW-1185">Reference proteome</keyword>